<accession>A0A9X0W6B6</accession>
<comment type="caution">
    <text evidence="7">The sequence shown here is derived from an EMBL/GenBank/DDBJ whole genome shotgun (WGS) entry which is preliminary data.</text>
</comment>
<dbReference type="GO" id="GO:0046872">
    <property type="term" value="F:metal ion binding"/>
    <property type="evidence" value="ECO:0007669"/>
    <property type="project" value="UniProtKB-KW"/>
</dbReference>
<reference evidence="7 8" key="1">
    <citation type="journal article" date="2020" name="Microorganisms">
        <title>Osmotic Adaptation and Compatible Solute Biosynthesis of Phototrophic Bacteria as Revealed from Genome Analyses.</title>
        <authorList>
            <person name="Imhoff J.F."/>
            <person name="Rahn T."/>
            <person name="Kunzel S."/>
            <person name="Keller A."/>
            <person name="Neulinger S.C."/>
        </authorList>
    </citation>
    <scope>NUCLEOTIDE SEQUENCE [LARGE SCALE GENOMIC DNA]</scope>
    <source>
        <strain evidence="7 8">DSM 25653</strain>
    </source>
</reference>
<sequence>MSQVTHLRPLKYRSIWISDVHLGFRGCQAEFLLDFLQATDCKQLYLVGDIIDVWAMKSGLFWPQSHNNVVRAILDKARDGTEVVYVPGNHDEILRDHLGSEYGQVKLRDELVHTTADGRQFLIMHGDKFDQVVQNGRWLAMLGSRLYDLLLSANHRLNALRRRFGFGYWSLAAYLKHRVKDAVNYIGNFEEAVAEEARRRDVDGMICGHIHHAEIRDIDGVTYCNCGDWVESCTALVEHHDGTIELLRWTDAQQVLTSEQPLAQPQPVSRPAAAAAAAAIIARAG</sequence>
<dbReference type="Pfam" id="PF00149">
    <property type="entry name" value="Metallophos"/>
    <property type="match status" value="1"/>
</dbReference>
<keyword evidence="7" id="KW-0378">Hydrolase</keyword>
<keyword evidence="4" id="KW-0472">Membrane</keyword>
<dbReference type="FunFam" id="3.60.21.10:FF:000029">
    <property type="entry name" value="UDP-2,3-diacylglucosamine hydrolase"/>
    <property type="match status" value="1"/>
</dbReference>
<evidence type="ECO:0000259" key="6">
    <source>
        <dbReference type="Pfam" id="PF00149"/>
    </source>
</evidence>
<dbReference type="SUPFAM" id="SSF56300">
    <property type="entry name" value="Metallo-dependent phosphatases"/>
    <property type="match status" value="1"/>
</dbReference>
<dbReference type="EMBL" id="NRRY01000002">
    <property type="protein sequence ID" value="MBK1617073.1"/>
    <property type="molecule type" value="Genomic_DNA"/>
</dbReference>
<name>A0A9X0W6B6_9GAMM</name>
<dbReference type="Proteomes" id="UP001138768">
    <property type="component" value="Unassembled WGS sequence"/>
</dbReference>
<organism evidence="7 8">
    <name type="scientific">Lamprobacter modestohalophilus</name>
    <dbReference type="NCBI Taxonomy" id="1064514"/>
    <lineage>
        <taxon>Bacteria</taxon>
        <taxon>Pseudomonadati</taxon>
        <taxon>Pseudomonadota</taxon>
        <taxon>Gammaproteobacteria</taxon>
        <taxon>Chromatiales</taxon>
        <taxon>Chromatiaceae</taxon>
        <taxon>Lamprobacter</taxon>
    </lineage>
</organism>
<protein>
    <submittedName>
        <fullName evidence="7">UDP-2,3-diacylglucosamine hydrolase</fullName>
    </submittedName>
</protein>
<dbReference type="InterPro" id="IPR029052">
    <property type="entry name" value="Metallo-depent_PP-like"/>
</dbReference>
<keyword evidence="1" id="KW-1003">Cell membrane</keyword>
<dbReference type="Gene3D" id="3.60.21.10">
    <property type="match status" value="1"/>
</dbReference>
<evidence type="ECO:0000313" key="8">
    <source>
        <dbReference type="Proteomes" id="UP001138768"/>
    </source>
</evidence>
<dbReference type="GO" id="GO:0009245">
    <property type="term" value="P:lipid A biosynthetic process"/>
    <property type="evidence" value="ECO:0007669"/>
    <property type="project" value="TreeGrafter"/>
</dbReference>
<evidence type="ECO:0000256" key="4">
    <source>
        <dbReference type="ARBA" id="ARBA00023136"/>
    </source>
</evidence>
<dbReference type="AlphaFoldDB" id="A0A9X0W6B6"/>
<evidence type="ECO:0000256" key="2">
    <source>
        <dbReference type="ARBA" id="ARBA00022519"/>
    </source>
</evidence>
<dbReference type="InterPro" id="IPR043461">
    <property type="entry name" value="LpxH-like"/>
</dbReference>
<dbReference type="RefSeq" id="WP_200237043.1">
    <property type="nucleotide sequence ID" value="NZ_NRRY01000002.1"/>
</dbReference>
<evidence type="ECO:0000256" key="3">
    <source>
        <dbReference type="ARBA" id="ARBA00022723"/>
    </source>
</evidence>
<gene>
    <name evidence="7" type="ORF">CKO42_01125</name>
</gene>
<dbReference type="GO" id="GO:0016020">
    <property type="term" value="C:membrane"/>
    <property type="evidence" value="ECO:0007669"/>
    <property type="project" value="GOC"/>
</dbReference>
<keyword evidence="2" id="KW-0997">Cell inner membrane</keyword>
<keyword evidence="8" id="KW-1185">Reference proteome</keyword>
<dbReference type="InterPro" id="IPR004843">
    <property type="entry name" value="Calcineurin-like_PHP"/>
</dbReference>
<evidence type="ECO:0000256" key="1">
    <source>
        <dbReference type="ARBA" id="ARBA00022475"/>
    </source>
</evidence>
<dbReference type="GO" id="GO:0008758">
    <property type="term" value="F:UDP-2,3-diacylglucosamine hydrolase activity"/>
    <property type="evidence" value="ECO:0007669"/>
    <property type="project" value="TreeGrafter"/>
</dbReference>
<keyword evidence="5" id="KW-0464">Manganese</keyword>
<evidence type="ECO:0000256" key="5">
    <source>
        <dbReference type="ARBA" id="ARBA00023211"/>
    </source>
</evidence>
<dbReference type="CDD" id="cd07398">
    <property type="entry name" value="MPP_YbbF-LpxH"/>
    <property type="match status" value="1"/>
</dbReference>
<evidence type="ECO:0000313" key="7">
    <source>
        <dbReference type="EMBL" id="MBK1617073.1"/>
    </source>
</evidence>
<keyword evidence="3" id="KW-0479">Metal-binding</keyword>
<proteinExistence type="predicted"/>
<feature type="domain" description="Calcineurin-like phosphoesterase" evidence="6">
    <location>
        <begin position="15"/>
        <end position="212"/>
    </location>
</feature>
<dbReference type="PANTHER" id="PTHR34990:SF2">
    <property type="entry name" value="BLL8164 PROTEIN"/>
    <property type="match status" value="1"/>
</dbReference>
<dbReference type="PANTHER" id="PTHR34990">
    <property type="entry name" value="UDP-2,3-DIACYLGLUCOSAMINE HYDROLASE-RELATED"/>
    <property type="match status" value="1"/>
</dbReference>